<feature type="transmembrane region" description="Helical" evidence="9">
    <location>
        <begin position="430"/>
        <end position="454"/>
    </location>
</feature>
<reference evidence="10" key="1">
    <citation type="submission" date="2023-02" db="EMBL/GenBank/DDBJ databases">
        <title>Nocardiopsis ansamitocini NBRC 112285.</title>
        <authorList>
            <person name="Ichikawa N."/>
            <person name="Sato H."/>
            <person name="Tonouchi N."/>
        </authorList>
    </citation>
    <scope>NUCLEOTIDE SEQUENCE</scope>
    <source>
        <strain evidence="10">NBRC 112285</strain>
    </source>
</reference>
<name>A0A9W6P5E1_9ACTN</name>
<comment type="caution">
    <text evidence="10">The sequence shown here is derived from an EMBL/GenBank/DDBJ whole genome shotgun (WGS) entry which is preliminary data.</text>
</comment>
<dbReference type="Proteomes" id="UP001165092">
    <property type="component" value="Unassembled WGS sequence"/>
</dbReference>
<evidence type="ECO:0000256" key="5">
    <source>
        <dbReference type="ARBA" id="ARBA00022692"/>
    </source>
</evidence>
<evidence type="ECO:0000256" key="1">
    <source>
        <dbReference type="ARBA" id="ARBA00004651"/>
    </source>
</evidence>
<evidence type="ECO:0000256" key="7">
    <source>
        <dbReference type="ARBA" id="ARBA00023136"/>
    </source>
</evidence>
<comment type="similarity">
    <text evidence="2">Belongs to the BCCT transporter (TC 2.A.15) family.</text>
</comment>
<dbReference type="InterPro" id="IPR018093">
    <property type="entry name" value="BCCT_CS"/>
</dbReference>
<evidence type="ECO:0000256" key="9">
    <source>
        <dbReference type="SAM" id="Phobius"/>
    </source>
</evidence>
<evidence type="ECO:0000256" key="4">
    <source>
        <dbReference type="ARBA" id="ARBA00022475"/>
    </source>
</evidence>
<dbReference type="PANTHER" id="PTHR30047">
    <property type="entry name" value="HIGH-AFFINITY CHOLINE TRANSPORT PROTEIN-RELATED"/>
    <property type="match status" value="1"/>
</dbReference>
<feature type="transmembrane region" description="Helical" evidence="9">
    <location>
        <begin position="119"/>
        <end position="139"/>
    </location>
</feature>
<keyword evidence="5 9" id="KW-0812">Transmembrane</keyword>
<evidence type="ECO:0000256" key="2">
    <source>
        <dbReference type="ARBA" id="ARBA00005658"/>
    </source>
</evidence>
<dbReference type="EMBL" id="BSQG01000002">
    <property type="protein sequence ID" value="GLU47333.1"/>
    <property type="molecule type" value="Genomic_DNA"/>
</dbReference>
<feature type="region of interest" description="Disordered" evidence="8">
    <location>
        <begin position="39"/>
        <end position="63"/>
    </location>
</feature>
<protein>
    <submittedName>
        <fullName evidence="10">BCCT family transporter</fullName>
    </submittedName>
</protein>
<keyword evidence="4" id="KW-1003">Cell membrane</keyword>
<evidence type="ECO:0000256" key="8">
    <source>
        <dbReference type="SAM" id="MobiDB-lite"/>
    </source>
</evidence>
<dbReference type="NCBIfam" id="TIGR00842">
    <property type="entry name" value="bcct"/>
    <property type="match status" value="1"/>
</dbReference>
<dbReference type="GO" id="GO:0005886">
    <property type="term" value="C:plasma membrane"/>
    <property type="evidence" value="ECO:0007669"/>
    <property type="project" value="UniProtKB-SubCell"/>
</dbReference>
<organism evidence="10 11">
    <name type="scientific">Nocardiopsis ansamitocini</name>
    <dbReference type="NCBI Taxonomy" id="1670832"/>
    <lineage>
        <taxon>Bacteria</taxon>
        <taxon>Bacillati</taxon>
        <taxon>Actinomycetota</taxon>
        <taxon>Actinomycetes</taxon>
        <taxon>Streptosporangiales</taxon>
        <taxon>Nocardiopsidaceae</taxon>
        <taxon>Nocardiopsis</taxon>
    </lineage>
</organism>
<keyword evidence="3" id="KW-0813">Transport</keyword>
<evidence type="ECO:0000256" key="6">
    <source>
        <dbReference type="ARBA" id="ARBA00022989"/>
    </source>
</evidence>
<dbReference type="RefSeq" id="WP_349497191.1">
    <property type="nucleotide sequence ID" value="NZ_BSQG01000002.1"/>
</dbReference>
<dbReference type="Pfam" id="PF02028">
    <property type="entry name" value="BCCT"/>
    <property type="match status" value="1"/>
</dbReference>
<keyword evidence="11" id="KW-1185">Reference proteome</keyword>
<feature type="transmembrane region" description="Helical" evidence="9">
    <location>
        <begin position="215"/>
        <end position="233"/>
    </location>
</feature>
<dbReference type="GO" id="GO:0022857">
    <property type="term" value="F:transmembrane transporter activity"/>
    <property type="evidence" value="ECO:0007669"/>
    <property type="project" value="InterPro"/>
</dbReference>
<feature type="transmembrane region" description="Helical" evidence="9">
    <location>
        <begin position="479"/>
        <end position="502"/>
    </location>
</feature>
<feature type="transmembrane region" description="Helical" evidence="9">
    <location>
        <begin position="292"/>
        <end position="316"/>
    </location>
</feature>
<keyword evidence="7 9" id="KW-0472">Membrane</keyword>
<evidence type="ECO:0000313" key="10">
    <source>
        <dbReference type="EMBL" id="GLU47333.1"/>
    </source>
</evidence>
<evidence type="ECO:0000313" key="11">
    <source>
        <dbReference type="Proteomes" id="UP001165092"/>
    </source>
</evidence>
<feature type="transmembrane region" description="Helical" evidence="9">
    <location>
        <begin position="264"/>
        <end position="286"/>
    </location>
</feature>
<evidence type="ECO:0000256" key="3">
    <source>
        <dbReference type="ARBA" id="ARBA00022448"/>
    </source>
</evidence>
<gene>
    <name evidence="10" type="ORF">Nans01_16840</name>
</gene>
<comment type="subcellular location">
    <subcellularLocation>
        <location evidence="1">Cell membrane</location>
        <topology evidence="1">Multi-pass membrane protein</topology>
    </subcellularLocation>
</comment>
<proteinExistence type="inferred from homology"/>
<feature type="transmembrane region" description="Helical" evidence="9">
    <location>
        <begin position="159"/>
        <end position="179"/>
    </location>
</feature>
<feature type="transmembrane region" description="Helical" evidence="9">
    <location>
        <begin position="556"/>
        <end position="576"/>
    </location>
</feature>
<feature type="transmembrane region" description="Helical" evidence="9">
    <location>
        <begin position="523"/>
        <end position="544"/>
    </location>
</feature>
<feature type="transmembrane region" description="Helical" evidence="9">
    <location>
        <begin position="80"/>
        <end position="99"/>
    </location>
</feature>
<dbReference type="PANTHER" id="PTHR30047:SF7">
    <property type="entry name" value="HIGH-AFFINITY CHOLINE TRANSPORT PROTEIN"/>
    <property type="match status" value="1"/>
</dbReference>
<accession>A0A9W6P5E1</accession>
<keyword evidence="6 9" id="KW-1133">Transmembrane helix</keyword>
<dbReference type="PROSITE" id="PS01303">
    <property type="entry name" value="BCCT"/>
    <property type="match status" value="1"/>
</dbReference>
<feature type="transmembrane region" description="Helical" evidence="9">
    <location>
        <begin position="328"/>
        <end position="354"/>
    </location>
</feature>
<dbReference type="InterPro" id="IPR000060">
    <property type="entry name" value="BCCT_transptr"/>
</dbReference>
<sequence>MIRSDTAGAACAALGVLALAGEGGGAVPASITVANHNPHAQEQQPGNEPDEENTEQYTTEDLLWEPPDELKADRAPRTDWLVFSVAAVLTLAFVVWGWWDSEGLGDTAANMLNGLIHYGGWGFVLAASAFVAIALWLAFSKYGNITLGRDGEPPQFNTLSWISMLFATGMGIGLMFYGVGEPLSHFVVNPPGTGGGSQSEAAATAMATTLFHWSLHPWAIYAVVGLAVAYGTYRRGRRQLISAAFIPLIGEKAANGPIGKMIDVLAIFATLFGSACSLGLGALQIAGGFQHLGWVGTISTGLLIGIISALMVAFLLSAVSGVEKGIQWLSNINMGMAGILLLFLLAVGPTVYILDLIPTALGTYFQDFFSMAARTDAIDAVNVPAPPPEESASAWLSSWTVFYWAWWISWTPFVGLFIGKISRGRTIRQFVAGVILAPSAVSLVWFAVLGGSAIDLQASGTDIMGLGAAEAQLYGMLEYFPWGTAVSVLVAVLVAIFFVTGADSASIVMGTLSQRGANDPQRMMTVFWGVLIAAVAAIMLVVGGQDGNALEGLQKITILVAAPWTVVMLLLCVALIKDVQRDPLIVRSHKAREVVTAAVVSGAQDYDGDFQIDISPSEEEEGAVNVAVTPHKKHPES</sequence>
<dbReference type="AlphaFoldDB" id="A0A9W6P5E1"/>
<feature type="transmembrane region" description="Helical" evidence="9">
    <location>
        <begin position="401"/>
        <end position="418"/>
    </location>
</feature>